<dbReference type="SMART" id="SM00729">
    <property type="entry name" value="Elp3"/>
    <property type="match status" value="1"/>
</dbReference>
<dbReference type="InterPro" id="IPR058240">
    <property type="entry name" value="rSAM_sf"/>
</dbReference>
<dbReference type="AlphaFoldDB" id="A0A4P2VCE9"/>
<dbReference type="PANTHER" id="PTHR11228">
    <property type="entry name" value="RADICAL SAM DOMAIN PROTEIN"/>
    <property type="match status" value="1"/>
</dbReference>
<keyword evidence="2" id="KW-0479">Metal-binding</keyword>
<dbReference type="SFLD" id="SFLDG01386">
    <property type="entry name" value="main_SPASM_domain-containing"/>
    <property type="match status" value="1"/>
</dbReference>
<evidence type="ECO:0000259" key="6">
    <source>
        <dbReference type="PROSITE" id="PS51918"/>
    </source>
</evidence>
<evidence type="ECO:0000313" key="8">
    <source>
        <dbReference type="Proteomes" id="UP000509448"/>
    </source>
</evidence>
<dbReference type="EMBL" id="AP018732">
    <property type="protein sequence ID" value="BBE41781.1"/>
    <property type="molecule type" value="Genomic_DNA"/>
</dbReference>
<dbReference type="KEGG" id="ccai:NAS2_0390"/>
<dbReference type="GeneID" id="55584208"/>
<keyword evidence="1" id="KW-0949">S-adenosyl-L-methionine</keyword>
<dbReference type="RefSeq" id="WP_232085572.1">
    <property type="nucleotide sequence ID" value="NZ_AP018732.1"/>
</dbReference>
<evidence type="ECO:0000313" key="7">
    <source>
        <dbReference type="EMBL" id="BBE41781.1"/>
    </source>
</evidence>
<gene>
    <name evidence="7" type="ORF">NAS2_0390</name>
</gene>
<dbReference type="PANTHER" id="PTHR11228:SF7">
    <property type="entry name" value="PQQA PEPTIDE CYCLASE"/>
    <property type="match status" value="1"/>
</dbReference>
<feature type="region of interest" description="Disordered" evidence="5">
    <location>
        <begin position="1"/>
        <end position="23"/>
    </location>
</feature>
<dbReference type="Proteomes" id="UP000509448">
    <property type="component" value="Chromosome"/>
</dbReference>
<dbReference type="GO" id="GO:0003824">
    <property type="term" value="F:catalytic activity"/>
    <property type="evidence" value="ECO:0007669"/>
    <property type="project" value="InterPro"/>
</dbReference>
<dbReference type="InterPro" id="IPR013785">
    <property type="entry name" value="Aldolase_TIM"/>
</dbReference>
<dbReference type="CDD" id="cd01335">
    <property type="entry name" value="Radical_SAM"/>
    <property type="match status" value="1"/>
</dbReference>
<dbReference type="InterPro" id="IPR050377">
    <property type="entry name" value="Radical_SAM_PqqE_MftC-like"/>
</dbReference>
<evidence type="ECO:0000256" key="2">
    <source>
        <dbReference type="ARBA" id="ARBA00022723"/>
    </source>
</evidence>
<evidence type="ECO:0000256" key="3">
    <source>
        <dbReference type="ARBA" id="ARBA00023004"/>
    </source>
</evidence>
<evidence type="ECO:0000256" key="5">
    <source>
        <dbReference type="SAM" id="MobiDB-lite"/>
    </source>
</evidence>
<dbReference type="InterPro" id="IPR006638">
    <property type="entry name" value="Elp3/MiaA/NifB-like_rSAM"/>
</dbReference>
<dbReference type="SUPFAM" id="SSF102114">
    <property type="entry name" value="Radical SAM enzymes"/>
    <property type="match status" value="1"/>
</dbReference>
<dbReference type="Pfam" id="PF04055">
    <property type="entry name" value="Radical_SAM"/>
    <property type="match status" value="1"/>
</dbReference>
<keyword evidence="3" id="KW-0408">Iron</keyword>
<keyword evidence="8" id="KW-1185">Reference proteome</keyword>
<dbReference type="Pfam" id="PF13186">
    <property type="entry name" value="SPASM"/>
    <property type="match status" value="1"/>
</dbReference>
<dbReference type="SFLD" id="SFLDS00029">
    <property type="entry name" value="Radical_SAM"/>
    <property type="match status" value="1"/>
</dbReference>
<dbReference type="InterPro" id="IPR023885">
    <property type="entry name" value="4Fe4S-binding_SPASM_dom"/>
</dbReference>
<dbReference type="CDD" id="cd21123">
    <property type="entry name" value="SPASM_MftC-like"/>
    <property type="match status" value="1"/>
</dbReference>
<evidence type="ECO:0000256" key="1">
    <source>
        <dbReference type="ARBA" id="ARBA00022691"/>
    </source>
</evidence>
<protein>
    <submittedName>
        <fullName evidence="7">Radical SAM domain heme biosynthesis protein</fullName>
    </submittedName>
</protein>
<dbReference type="PROSITE" id="PS51918">
    <property type="entry name" value="RADICAL_SAM"/>
    <property type="match status" value="1"/>
</dbReference>
<name>A0A4P2VCE9_9ARCH</name>
<accession>A0A4P2VCE9</accession>
<sequence length="523" mass="57424">MKDEARGAGSPAPDPEHADSGEKGGLTRFFAALQMTLGNPASRLILKSMMKVEPDGRTYLDKALAAYAGADTGPMSLSCSFQSFMLDLILKMGIAITHADDAGVREMLRDPPVRRGIELVLKGIADYGITVPQEMPAPFLVVWNFTNMCNLRCKHCYQRADFPLPDELTLEEKLKVVAQLDRAGLAAIAFSGGEPLIHPHFMRVAGEAARRGMYVAVATNGIALSNRGFVERIKKIGVRYVEVSIDSADPDRHDWFRGMKGAWKLSTKGLRNAVELGLSTAMATTLTRMNVDEMDDILDLAEEIGVQRVIFFNFVPVGRGKDIVDMDLDPAERERAMRKMFSEYKRRKLMVVSTAPYYGRVSLQMSSGKEVAPTHFYVGGDSGLTALADFVGGCGAGRIYAGIQPNGDLIPCVFLPIKVGNLREEAFWDIWTKAPLLRQLRDRGQLEGFCGQCPYKYVCGGCRARAYGYTGNVMGPDPGCIYNTKVWRGIAEEMGIGADARQRLAEELRELLARAPQVESGAS</sequence>
<dbReference type="SFLD" id="SFLDG01067">
    <property type="entry name" value="SPASM/twitch_domain_containing"/>
    <property type="match status" value="1"/>
</dbReference>
<dbReference type="Gene3D" id="3.20.20.70">
    <property type="entry name" value="Aldolase class I"/>
    <property type="match status" value="1"/>
</dbReference>
<dbReference type="GO" id="GO:0051536">
    <property type="term" value="F:iron-sulfur cluster binding"/>
    <property type="evidence" value="ECO:0007669"/>
    <property type="project" value="UniProtKB-KW"/>
</dbReference>
<dbReference type="InterPro" id="IPR007197">
    <property type="entry name" value="rSAM"/>
</dbReference>
<reference evidence="7 8" key="1">
    <citation type="journal article" date="2019" name="ISME J.">
        <title>Isolation and characterization of a thermophilic sulfur- and iron-reducing thaumarchaeote from a terrestrial acidic hot spring.</title>
        <authorList>
            <person name="Kato S."/>
            <person name="Itoh T."/>
            <person name="Yuki M."/>
            <person name="Nagamori M."/>
            <person name="Ohnishi M."/>
            <person name="Uematsu K."/>
            <person name="Suzuki K."/>
            <person name="Takashina T."/>
            <person name="Ohkuma M."/>
        </authorList>
    </citation>
    <scope>NUCLEOTIDE SEQUENCE [LARGE SCALE GENOMIC DNA]</scope>
    <source>
        <strain evidence="7 8">NAS-02</strain>
    </source>
</reference>
<evidence type="ECO:0000256" key="4">
    <source>
        <dbReference type="ARBA" id="ARBA00023014"/>
    </source>
</evidence>
<dbReference type="NCBIfam" id="TIGR04085">
    <property type="entry name" value="rSAM_more_4Fe4S"/>
    <property type="match status" value="1"/>
</dbReference>
<dbReference type="GO" id="GO:0006783">
    <property type="term" value="P:heme biosynthetic process"/>
    <property type="evidence" value="ECO:0007669"/>
    <property type="project" value="TreeGrafter"/>
</dbReference>
<dbReference type="GO" id="GO:0046872">
    <property type="term" value="F:metal ion binding"/>
    <property type="evidence" value="ECO:0007669"/>
    <property type="project" value="UniProtKB-KW"/>
</dbReference>
<proteinExistence type="predicted"/>
<feature type="domain" description="Radical SAM core" evidence="6">
    <location>
        <begin position="135"/>
        <end position="346"/>
    </location>
</feature>
<keyword evidence="4" id="KW-0411">Iron-sulfur</keyword>
<organism evidence="7 8">
    <name type="scientific">Conexivisphaera calida</name>
    <dbReference type="NCBI Taxonomy" id="1874277"/>
    <lineage>
        <taxon>Archaea</taxon>
        <taxon>Nitrososphaerota</taxon>
        <taxon>Conexivisphaeria</taxon>
        <taxon>Conexivisphaerales</taxon>
        <taxon>Conexivisphaeraceae</taxon>
        <taxon>Conexivisphaera</taxon>
    </lineage>
</organism>